<name>A0ABW9J6T6_9SPHI</name>
<evidence type="ECO:0008006" key="4">
    <source>
        <dbReference type="Google" id="ProtNLM"/>
    </source>
</evidence>
<proteinExistence type="predicted"/>
<evidence type="ECO:0000256" key="1">
    <source>
        <dbReference type="SAM" id="SignalP"/>
    </source>
</evidence>
<dbReference type="EMBL" id="SSHJ02000001">
    <property type="protein sequence ID" value="MFN0254952.1"/>
    <property type="molecule type" value="Genomic_DNA"/>
</dbReference>
<comment type="caution">
    <text evidence="2">The sequence shown here is derived from an EMBL/GenBank/DDBJ whole genome shotgun (WGS) entry which is preliminary data.</text>
</comment>
<gene>
    <name evidence="2" type="ORF">E6A44_005170</name>
</gene>
<dbReference type="Proteomes" id="UP001517247">
    <property type="component" value="Unassembled WGS sequence"/>
</dbReference>
<protein>
    <recommendedName>
        <fullName evidence="4">RHS repeat protein</fullName>
    </recommendedName>
</protein>
<dbReference type="Gene3D" id="3.90.930.1">
    <property type="match status" value="1"/>
</dbReference>
<feature type="chain" id="PRO_5047504141" description="RHS repeat protein" evidence="1">
    <location>
        <begin position="22"/>
        <end position="464"/>
    </location>
</feature>
<keyword evidence="1" id="KW-0732">Signal</keyword>
<sequence length="464" mass="52463">MKKILSTLFIIIALAPSKSWAQEIKFPESFRSDPTLFKGMKLAEIPKDIQTKNGIKKNPTIIIDVAKTKGALISGGLKGVKSIYMEIWANPANKKLNYGYEVAKFASVVDLDHVKPQLKPWAYGAILTVQKYLIIVKCVGSENSDEYVDRMVSYFQQKLGAKLIQDRLKEAKVAVTENYVSNLPAPLPPAPKGTSIAIELKDLERRIATTNGLAYIRNQKSQKLGPGNYRATSTSPVYETLEFAVDQDSLLDGDFRYHYAEDYSKSPSKESKLTYDHGVLTSEIMYANGHLLIAKDYSVDVVKEGEDYLITVKTSIKKTEKGDKEVVTVFRNRKPISKITTRAGVSVIRKDFEKDYLDEFNSKGQLVRIEKPGLIEKYNSAGEVIYKEEWSVGNHTVYKNGKLIKKEIRVKDKEQYLVTEYDESGKVTSERLKGIESNPVIADPDEYEDELTEALFNYYKKKVK</sequence>
<accession>A0ABW9J6T6</accession>
<organism evidence="2 3">
    <name type="scientific">Pedobacter ureilyticus</name>
    <dbReference type="NCBI Taxonomy" id="1393051"/>
    <lineage>
        <taxon>Bacteria</taxon>
        <taxon>Pseudomonadati</taxon>
        <taxon>Bacteroidota</taxon>
        <taxon>Sphingobacteriia</taxon>
        <taxon>Sphingobacteriales</taxon>
        <taxon>Sphingobacteriaceae</taxon>
        <taxon>Pedobacter</taxon>
    </lineage>
</organism>
<evidence type="ECO:0000313" key="2">
    <source>
        <dbReference type="EMBL" id="MFN0254952.1"/>
    </source>
</evidence>
<reference evidence="2 3" key="1">
    <citation type="submission" date="2024-12" db="EMBL/GenBank/DDBJ databases">
        <authorList>
            <person name="Hu S."/>
        </authorList>
    </citation>
    <scope>NUCLEOTIDE SEQUENCE [LARGE SCALE GENOMIC DNA]</scope>
    <source>
        <strain evidence="2 3">THG-T11</strain>
    </source>
</reference>
<feature type="signal peptide" evidence="1">
    <location>
        <begin position="1"/>
        <end position="21"/>
    </location>
</feature>
<keyword evidence="3" id="KW-1185">Reference proteome</keyword>
<evidence type="ECO:0000313" key="3">
    <source>
        <dbReference type="Proteomes" id="UP001517247"/>
    </source>
</evidence>